<evidence type="ECO:0000256" key="1">
    <source>
        <dbReference type="ARBA" id="ARBA00022617"/>
    </source>
</evidence>
<dbReference type="PROSITE" id="PS51007">
    <property type="entry name" value="CYTC"/>
    <property type="match status" value="1"/>
</dbReference>
<dbReference type="AlphaFoldDB" id="A0A4S4NN60"/>
<organism evidence="6 7">
    <name type="scientific">Neolewinella litorea</name>
    <dbReference type="NCBI Taxonomy" id="2562452"/>
    <lineage>
        <taxon>Bacteria</taxon>
        <taxon>Pseudomonadati</taxon>
        <taxon>Bacteroidota</taxon>
        <taxon>Saprospiria</taxon>
        <taxon>Saprospirales</taxon>
        <taxon>Lewinellaceae</taxon>
        <taxon>Neolewinella</taxon>
    </lineage>
</organism>
<dbReference type="SUPFAM" id="SSF46626">
    <property type="entry name" value="Cytochrome c"/>
    <property type="match status" value="1"/>
</dbReference>
<dbReference type="Gene3D" id="1.10.760.10">
    <property type="entry name" value="Cytochrome c-like domain"/>
    <property type="match status" value="1"/>
</dbReference>
<accession>A0A4S4NN60</accession>
<dbReference type="NCBIfam" id="TIGR02603">
    <property type="entry name" value="CxxCH_TIGR02603"/>
    <property type="match status" value="1"/>
</dbReference>
<feature type="domain" description="Cytochrome c" evidence="5">
    <location>
        <begin position="892"/>
        <end position="1026"/>
    </location>
</feature>
<dbReference type="InterPro" id="IPR013428">
    <property type="entry name" value="Membrane-bound_put_N"/>
</dbReference>
<evidence type="ECO:0000256" key="4">
    <source>
        <dbReference type="PROSITE-ProRule" id="PRU00433"/>
    </source>
</evidence>
<dbReference type="InterPro" id="IPR009056">
    <property type="entry name" value="Cyt_c-like_dom"/>
</dbReference>
<evidence type="ECO:0000256" key="2">
    <source>
        <dbReference type="ARBA" id="ARBA00022723"/>
    </source>
</evidence>
<dbReference type="InterPro" id="IPR011042">
    <property type="entry name" value="6-blade_b-propeller_TolB-like"/>
</dbReference>
<dbReference type="InterPro" id="IPR055557">
    <property type="entry name" value="DUF7133"/>
</dbReference>
<keyword evidence="7" id="KW-1185">Reference proteome</keyword>
<comment type="caution">
    <text evidence="6">The sequence shown here is derived from an EMBL/GenBank/DDBJ whole genome shotgun (WGS) entry which is preliminary data.</text>
</comment>
<dbReference type="PANTHER" id="PTHR33546:SF1">
    <property type="entry name" value="LARGE, MULTIFUNCTIONAL SECRETED PROTEIN"/>
    <property type="match status" value="1"/>
</dbReference>
<dbReference type="EMBL" id="SRSF01000003">
    <property type="protein sequence ID" value="THH39821.1"/>
    <property type="molecule type" value="Genomic_DNA"/>
</dbReference>
<dbReference type="GO" id="GO:0020037">
    <property type="term" value="F:heme binding"/>
    <property type="evidence" value="ECO:0007669"/>
    <property type="project" value="InterPro"/>
</dbReference>
<dbReference type="InterPro" id="IPR036909">
    <property type="entry name" value="Cyt_c-like_dom_sf"/>
</dbReference>
<dbReference type="PANTHER" id="PTHR33546">
    <property type="entry name" value="LARGE, MULTIFUNCTIONAL SECRETED PROTEIN-RELATED"/>
    <property type="match status" value="1"/>
</dbReference>
<keyword evidence="1 4" id="KW-0349">Heme</keyword>
<keyword evidence="2 4" id="KW-0479">Metal-binding</keyword>
<keyword evidence="3 4" id="KW-0408">Iron</keyword>
<dbReference type="SUPFAM" id="SSF48371">
    <property type="entry name" value="ARM repeat"/>
    <property type="match status" value="1"/>
</dbReference>
<dbReference type="GO" id="GO:0009055">
    <property type="term" value="F:electron transfer activity"/>
    <property type="evidence" value="ECO:0007669"/>
    <property type="project" value="InterPro"/>
</dbReference>
<dbReference type="GO" id="GO:0046872">
    <property type="term" value="F:metal ion binding"/>
    <property type="evidence" value="ECO:0007669"/>
    <property type="project" value="UniProtKB-KW"/>
</dbReference>
<dbReference type="SUPFAM" id="SSF50952">
    <property type="entry name" value="Soluble quinoprotein glucose dehydrogenase"/>
    <property type="match status" value="1"/>
</dbReference>
<dbReference type="InterPro" id="IPR011041">
    <property type="entry name" value="Quinoprot_gluc/sorb_DH_b-prop"/>
</dbReference>
<protein>
    <submittedName>
        <fullName evidence="6">C-type cytochrome</fullName>
    </submittedName>
</protein>
<gene>
    <name evidence="6" type="ORF">E4021_09415</name>
</gene>
<proteinExistence type="predicted"/>
<reference evidence="6 7" key="1">
    <citation type="submission" date="2019-04" db="EMBL/GenBank/DDBJ databases">
        <title>Lewinella litorea sp. nov., isolated from a marine sand.</title>
        <authorList>
            <person name="Yoon J.-H."/>
        </authorList>
    </citation>
    <scope>NUCLEOTIDE SEQUENCE [LARGE SCALE GENOMIC DNA]</scope>
    <source>
        <strain evidence="6 7">HSMS-39</strain>
    </source>
</reference>
<evidence type="ECO:0000313" key="7">
    <source>
        <dbReference type="Proteomes" id="UP000308528"/>
    </source>
</evidence>
<dbReference type="NCBIfam" id="TIGR02604">
    <property type="entry name" value="Piru_Ver_Nterm"/>
    <property type="match status" value="1"/>
</dbReference>
<dbReference type="InterPro" id="IPR013427">
    <property type="entry name" value="Haem-bd_dom_put"/>
</dbReference>
<dbReference type="OrthoDB" id="9808161at2"/>
<dbReference type="Pfam" id="PF23500">
    <property type="entry name" value="DUF7133"/>
    <property type="match status" value="1"/>
</dbReference>
<dbReference type="Gene3D" id="2.120.10.30">
    <property type="entry name" value="TolB, C-terminal domain"/>
    <property type="match status" value="1"/>
</dbReference>
<dbReference type="InterPro" id="IPR016024">
    <property type="entry name" value="ARM-type_fold"/>
</dbReference>
<name>A0A4S4NN60_9BACT</name>
<sequence>MQFPPIFRLISKPAPMLRPLLLSSLVLLLTACQPEPTEEASIDFSTLSEADKRLPEHAAASFTLHHGLGLQTFASEPMMTNPTNLDVDERGRVWICEAQNYRRFNHDHPERTAGDRILIMEDLDQDGRADTAKVFYQGPEVNAALGIAKLGDKVYVAASPNLLVFTDADGDDVPEHLDTLFTGLSGVDHDHGVHAVVFGPDGKLYFNFGNEGKRLRLKNGELARDLHGQVVEEGKTFRQGMIFRCNPDGSELEIMGHNFRNNFEVALDPFGRMWQSDNDDDGNEGTRINYVMDYGNYGYHDEITGAAWQQARVGMDPEIPKRHWHLNDPGVVPNLLQTGSGSPTGILVYEGESLPEVFHGQMIHCEPGHNVVRSYPVTPDGSGYAARIVNLMKSEDQWFRPSDVCTAPDGSLFVSDWYDSGVGGHLMADIERGRVYRLYGSGAEKYQVTPPNLKTPDGALAALNHPNQATRHLAYRYLADTPEADNALRAALSDRSTPPRTRARAAWVLAERNDGMEQVAPLLWNSDNRELQELALRMARQYPGANHEQLLTLIEQATSTDNPALLREAALGLRYLNSEKANALFARLANRYTGNDRWYLEALGIASDRYPSERYAAWLATEPDLAQSPARDLVWRSRAPEAIDTYERYLQDAESPAEMARFFRALHFQAPEAAEPVIERAIFNENHPRRQEMVRYALASLDPDRLQNNRRLQQRVREIMPELRGSDVWLMVADNAKLKSEAPVLLDSALVSADNSFRERAAQIAYGLSGPEYYLQRYRKADATEQTRLVDLARYLQHGPIIEWLKELRTDATAPTALRQTATRSLANMWNGMAFLLAEIRADTAASDDSRYVARVLTQAWRSDIREGAISWLGEHRTGEEVDLNAIARMEGDPGRGGGVFTEYCAACHQVNGQGVRFGPKLDHIGEKLDAGGLLAAIAYPSQGIGFGYEGYAFTLADGSQLVGYIESQTEDQLTVRMMGGVSRVLEKSAIQERQPLGESLMTEGLHTIMEEQELADLLAYLQGLQAIK</sequence>
<evidence type="ECO:0000259" key="5">
    <source>
        <dbReference type="PROSITE" id="PS51007"/>
    </source>
</evidence>
<evidence type="ECO:0000256" key="3">
    <source>
        <dbReference type="ARBA" id="ARBA00023004"/>
    </source>
</evidence>
<dbReference type="Proteomes" id="UP000308528">
    <property type="component" value="Unassembled WGS sequence"/>
</dbReference>
<evidence type="ECO:0000313" key="6">
    <source>
        <dbReference type="EMBL" id="THH39821.1"/>
    </source>
</evidence>
<dbReference type="Pfam" id="PF00034">
    <property type="entry name" value="Cytochrom_C"/>
    <property type="match status" value="1"/>
</dbReference>